<accession>A0ACC1CXR5</accession>
<gene>
    <name evidence="1" type="ORF">K1T71_008086</name>
</gene>
<organism evidence="1 2">
    <name type="scientific">Dendrolimus kikuchii</name>
    <dbReference type="NCBI Taxonomy" id="765133"/>
    <lineage>
        <taxon>Eukaryota</taxon>
        <taxon>Metazoa</taxon>
        <taxon>Ecdysozoa</taxon>
        <taxon>Arthropoda</taxon>
        <taxon>Hexapoda</taxon>
        <taxon>Insecta</taxon>
        <taxon>Pterygota</taxon>
        <taxon>Neoptera</taxon>
        <taxon>Endopterygota</taxon>
        <taxon>Lepidoptera</taxon>
        <taxon>Glossata</taxon>
        <taxon>Ditrysia</taxon>
        <taxon>Bombycoidea</taxon>
        <taxon>Lasiocampidae</taxon>
        <taxon>Dendrolimus</taxon>
    </lineage>
</organism>
<sequence>MDRSRHEEIEETKLKMGMPHITSFFWCMGLETGARVVGFVHMVVSIILLIVCTIFASSAKENIGTVEDAGDHLYTIWYRIAIGIAVVSLVHIALALSLIISVYKRNTTGLRVWVYLMLVLFAAAILFVVISAAMHGMSGSGSDIFLSFLQGLVFFGILAYCILCVYSYYLMLKSSEDMAGPKTNY</sequence>
<reference evidence="1 2" key="1">
    <citation type="journal article" date="2021" name="Front. Genet.">
        <title>Chromosome-Level Genome Assembly Reveals Significant Gene Expansion in the Toll and IMD Signaling Pathways of Dendrolimus kikuchii.</title>
        <authorList>
            <person name="Zhou J."/>
            <person name="Wu P."/>
            <person name="Xiong Z."/>
            <person name="Liu N."/>
            <person name="Zhao N."/>
            <person name="Ji M."/>
            <person name="Qiu Y."/>
            <person name="Yang B."/>
        </authorList>
    </citation>
    <scope>NUCLEOTIDE SEQUENCE [LARGE SCALE GENOMIC DNA]</scope>
    <source>
        <strain evidence="1">Ann1</strain>
    </source>
</reference>
<evidence type="ECO:0000313" key="2">
    <source>
        <dbReference type="Proteomes" id="UP000824533"/>
    </source>
</evidence>
<dbReference type="Proteomes" id="UP000824533">
    <property type="component" value="Linkage Group LG14"/>
</dbReference>
<comment type="caution">
    <text evidence="1">The sequence shown here is derived from an EMBL/GenBank/DDBJ whole genome shotgun (WGS) entry which is preliminary data.</text>
</comment>
<evidence type="ECO:0000313" key="1">
    <source>
        <dbReference type="EMBL" id="KAJ0175912.1"/>
    </source>
</evidence>
<dbReference type="EMBL" id="CM034400">
    <property type="protein sequence ID" value="KAJ0175912.1"/>
    <property type="molecule type" value="Genomic_DNA"/>
</dbReference>
<name>A0ACC1CXR5_9NEOP</name>
<keyword evidence="2" id="KW-1185">Reference proteome</keyword>
<protein>
    <submittedName>
        <fullName evidence="1">Uncharacterized protein</fullName>
    </submittedName>
</protein>
<proteinExistence type="predicted"/>